<evidence type="ECO:0000256" key="1">
    <source>
        <dbReference type="ARBA" id="ARBA00003651"/>
    </source>
</evidence>
<keyword evidence="4" id="KW-0964">Secreted</keyword>
<evidence type="ECO:0000256" key="8">
    <source>
        <dbReference type="ARBA" id="ARBA00022737"/>
    </source>
</evidence>
<dbReference type="InterPro" id="IPR035976">
    <property type="entry name" value="Sushi/SCR/CCP_sf"/>
</dbReference>
<evidence type="ECO:0000256" key="10">
    <source>
        <dbReference type="ARBA" id="ARBA00023180"/>
    </source>
</evidence>
<feature type="domain" description="Sushi" evidence="14">
    <location>
        <begin position="105"/>
        <end position="167"/>
    </location>
</feature>
<dbReference type="Gene3D" id="2.10.70.10">
    <property type="entry name" value="Complement Module, domain 1"/>
    <property type="match status" value="4"/>
</dbReference>
<evidence type="ECO:0000256" key="4">
    <source>
        <dbReference type="ARBA" id="ARBA00022525"/>
    </source>
</evidence>
<evidence type="ECO:0000256" key="5">
    <source>
        <dbReference type="ARBA" id="ARBA00022659"/>
    </source>
</evidence>
<evidence type="ECO:0000256" key="3">
    <source>
        <dbReference type="ARBA" id="ARBA00020104"/>
    </source>
</evidence>
<dbReference type="Pfam" id="PF00084">
    <property type="entry name" value="Sushi"/>
    <property type="match status" value="3"/>
</dbReference>
<evidence type="ECO:0000313" key="16">
    <source>
        <dbReference type="Proteomes" id="UP000812440"/>
    </source>
</evidence>
<organism evidence="15 16">
    <name type="scientific">Hymenochirus boettgeri</name>
    <name type="common">Congo dwarf clawed frog</name>
    <dbReference type="NCBI Taxonomy" id="247094"/>
    <lineage>
        <taxon>Eukaryota</taxon>
        <taxon>Metazoa</taxon>
        <taxon>Chordata</taxon>
        <taxon>Craniata</taxon>
        <taxon>Vertebrata</taxon>
        <taxon>Euteleostomi</taxon>
        <taxon>Amphibia</taxon>
        <taxon>Batrachia</taxon>
        <taxon>Anura</taxon>
        <taxon>Pipoidea</taxon>
        <taxon>Pipidae</taxon>
        <taxon>Pipinae</taxon>
        <taxon>Hymenochirus</taxon>
    </lineage>
</organism>
<proteinExistence type="predicted"/>
<dbReference type="SMART" id="SM00032">
    <property type="entry name" value="CCP"/>
    <property type="match status" value="3"/>
</dbReference>
<dbReference type="GO" id="GO:0005576">
    <property type="term" value="C:extracellular region"/>
    <property type="evidence" value="ECO:0007669"/>
    <property type="project" value="UniProtKB-SubCell"/>
</dbReference>
<dbReference type="AlphaFoldDB" id="A0A8T2JU94"/>
<evidence type="ECO:0000256" key="7">
    <source>
        <dbReference type="ARBA" id="ARBA00022729"/>
    </source>
</evidence>
<dbReference type="Proteomes" id="UP000812440">
    <property type="component" value="Chromosome 8_10"/>
</dbReference>
<dbReference type="Pfam" id="PF09014">
    <property type="entry name" value="Sushi_2"/>
    <property type="match status" value="1"/>
</dbReference>
<evidence type="ECO:0000256" key="2">
    <source>
        <dbReference type="ARBA" id="ARBA00004613"/>
    </source>
</evidence>
<keyword evidence="8" id="KW-0677">Repeat</keyword>
<gene>
    <name evidence="15" type="ORF">GDO86_013713</name>
</gene>
<feature type="disulfide bond" evidence="13">
    <location>
        <begin position="170"/>
        <end position="213"/>
    </location>
</feature>
<accession>A0A8T2JU94</accession>
<evidence type="ECO:0000256" key="12">
    <source>
        <dbReference type="ARBA" id="ARBA00033414"/>
    </source>
</evidence>
<feature type="disulfide bond" evidence="13">
    <location>
        <begin position="1"/>
        <end position="44"/>
    </location>
</feature>
<dbReference type="OrthoDB" id="6103690at2759"/>
<dbReference type="PROSITE" id="PS50923">
    <property type="entry name" value="SUSHI"/>
    <property type="match status" value="3"/>
</dbReference>
<dbReference type="SUPFAM" id="SSF57535">
    <property type="entry name" value="Complement control module/SCR domain"/>
    <property type="match status" value="4"/>
</dbReference>
<evidence type="ECO:0000256" key="13">
    <source>
        <dbReference type="PROSITE-ProRule" id="PRU00302"/>
    </source>
</evidence>
<sequence length="292" mass="33243">CSKPPQIESAVHKPDKPTYDPGDVAVYSCIPGFTWQSGSHKVVCERTGRWSYTGFHCERRRCVFFDTLENGEIFAKDNRFQSVVYFSCKEGTGTWSDEKPTRQPVTCLPPPVPEFGYLTYYKPKDGNYSWYTDVVKFQCQTKYAMFGNETATCMANGNWSQTPECREIKCNRPTEIENGFMSFALDRKYDYKETVTYGCNPYYVMQGSRTIFCDKTGDWTAKPECKASCKVNVKKAHVLYNGNRVDVNEIPNQLILHGESLTYFCADANGKCAHLADSQCLDGQFVVPSCYK</sequence>
<keyword evidence="9 13" id="KW-1015">Disulfide bond</keyword>
<comment type="subcellular location">
    <subcellularLocation>
        <location evidence="2">Secreted</location>
    </subcellularLocation>
</comment>
<dbReference type="CDD" id="cd00033">
    <property type="entry name" value="CCP"/>
    <property type="match status" value="3"/>
</dbReference>
<feature type="non-terminal residue" evidence="15">
    <location>
        <position position="1"/>
    </location>
</feature>
<evidence type="ECO:0000256" key="11">
    <source>
        <dbReference type="ARBA" id="ARBA00029855"/>
    </source>
</evidence>
<protein>
    <recommendedName>
        <fullName evidence="3">Beta-2-glycoprotein 1</fullName>
    </recommendedName>
    <alternativeName>
        <fullName evidence="11">Apolipoprotein H</fullName>
    </alternativeName>
    <alternativeName>
        <fullName evidence="12">Beta-2-glycoprotein I</fullName>
    </alternativeName>
</protein>
<evidence type="ECO:0000313" key="15">
    <source>
        <dbReference type="EMBL" id="KAG8445946.1"/>
    </source>
</evidence>
<comment type="function">
    <text evidence="1">Binds to various kinds of negatively charged substances such as heparin, phospholipids, and dextran sulfate. May prevent activation of the intrinsic blood coagulation cascade by binding to phospholipids on the surface of damaged cells.</text>
</comment>
<dbReference type="GO" id="GO:0008201">
    <property type="term" value="F:heparin binding"/>
    <property type="evidence" value="ECO:0007669"/>
    <property type="project" value="UniProtKB-KW"/>
</dbReference>
<evidence type="ECO:0000259" key="14">
    <source>
        <dbReference type="PROSITE" id="PS50923"/>
    </source>
</evidence>
<evidence type="ECO:0000256" key="6">
    <source>
        <dbReference type="ARBA" id="ARBA00022674"/>
    </source>
</evidence>
<comment type="caution">
    <text evidence="15">The sequence shown here is derived from an EMBL/GenBank/DDBJ whole genome shotgun (WGS) entry which is preliminary data.</text>
</comment>
<feature type="non-terminal residue" evidence="15">
    <location>
        <position position="292"/>
    </location>
</feature>
<dbReference type="InterPro" id="IPR050350">
    <property type="entry name" value="Compl-Cell_Adhes-Reg"/>
</dbReference>
<dbReference type="PANTHER" id="PTHR19325">
    <property type="entry name" value="COMPLEMENT COMPONENT-RELATED SUSHI DOMAIN-CONTAINING"/>
    <property type="match status" value="1"/>
</dbReference>
<evidence type="ECO:0000256" key="9">
    <source>
        <dbReference type="ARBA" id="ARBA00023157"/>
    </source>
</evidence>
<dbReference type="InterPro" id="IPR000436">
    <property type="entry name" value="Sushi_SCR_CCP_dom"/>
</dbReference>
<keyword evidence="7" id="KW-0732">Signal</keyword>
<feature type="domain" description="Sushi" evidence="14">
    <location>
        <begin position="1"/>
        <end position="59"/>
    </location>
</feature>
<comment type="caution">
    <text evidence="13">Lacks conserved residue(s) required for the propagation of feature annotation.</text>
</comment>
<keyword evidence="16" id="KW-1185">Reference proteome</keyword>
<keyword evidence="10" id="KW-0325">Glycoprotein</keyword>
<name>A0A8T2JU94_9PIPI</name>
<keyword evidence="6" id="KW-0358">Heparin-binding</keyword>
<dbReference type="EMBL" id="JAACNH010000003">
    <property type="protein sequence ID" value="KAG8445946.1"/>
    <property type="molecule type" value="Genomic_DNA"/>
</dbReference>
<feature type="domain" description="Sushi" evidence="14">
    <location>
        <begin position="168"/>
        <end position="227"/>
    </location>
</feature>
<dbReference type="InterPro" id="IPR015104">
    <property type="entry name" value="Sushi_2"/>
</dbReference>
<keyword evidence="5 13" id="KW-0768">Sushi</keyword>
<dbReference type="PANTHER" id="PTHR19325:SF549">
    <property type="entry name" value="BETA-2-GLYCOPROTEIN 1"/>
    <property type="match status" value="1"/>
</dbReference>
<reference evidence="15" key="1">
    <citation type="thesis" date="2020" institute="ProQuest LLC" country="789 East Eisenhower Parkway, Ann Arbor, MI, USA">
        <title>Comparative Genomics and Chromosome Evolution.</title>
        <authorList>
            <person name="Mudd A.B."/>
        </authorList>
    </citation>
    <scope>NUCLEOTIDE SEQUENCE</scope>
    <source>
        <strain evidence="15">Female2</strain>
        <tissue evidence="15">Blood</tissue>
    </source>
</reference>